<dbReference type="Proteomes" id="UP000179274">
    <property type="component" value="Unassembled WGS sequence"/>
</dbReference>
<evidence type="ECO:0000313" key="2">
    <source>
        <dbReference type="Proteomes" id="UP000179274"/>
    </source>
</evidence>
<evidence type="ECO:0000313" key="1">
    <source>
        <dbReference type="EMBL" id="OGJ05874.1"/>
    </source>
</evidence>
<organism evidence="1 2">
    <name type="scientific">Candidatus Nomurabacteria bacterium RIFOXYA1_FULL_35_17</name>
    <dbReference type="NCBI Taxonomy" id="1801798"/>
    <lineage>
        <taxon>Bacteria</taxon>
        <taxon>Candidatus Nomuraibacteriota</taxon>
    </lineage>
</organism>
<dbReference type="EMBL" id="MFVW01000029">
    <property type="protein sequence ID" value="OGJ05874.1"/>
    <property type="molecule type" value="Genomic_DNA"/>
</dbReference>
<proteinExistence type="predicted"/>
<gene>
    <name evidence="1" type="ORF">A2192_01345</name>
</gene>
<sequence length="252" mass="29322">MEKIIERGKLSKTEIKRQYDLISEYHKKYLKKLGVKMPKLRNGNGKFTMNALVLVYLSLGYPKTRVVSKTELTTFIRNFYPKVNDVQQARHLGAQDGWWIVAGGRDNIVLKVDRGSYQLFTLEQPYPDFKKGHRVADTGDWEKLKEQYGFRCATCGSRDGEPHFNWSGTKTKLERAHKDPNKPLVAGNIIPQCTKCNKADRDRWVYDEKGRVIKLADASFVRNFDKEVREKIYRILYAEFKGVNPNKLKNEK</sequence>
<accession>A0A1F6YHP9</accession>
<name>A0A1F6YHP9_9BACT</name>
<evidence type="ECO:0008006" key="3">
    <source>
        <dbReference type="Google" id="ProtNLM"/>
    </source>
</evidence>
<protein>
    <recommendedName>
        <fullName evidence="3">HNH endonuclease</fullName>
    </recommendedName>
</protein>
<comment type="caution">
    <text evidence="1">The sequence shown here is derived from an EMBL/GenBank/DDBJ whole genome shotgun (WGS) entry which is preliminary data.</text>
</comment>
<reference evidence="1 2" key="1">
    <citation type="journal article" date="2016" name="Nat. Commun.">
        <title>Thousands of microbial genomes shed light on interconnected biogeochemical processes in an aquifer system.</title>
        <authorList>
            <person name="Anantharaman K."/>
            <person name="Brown C.T."/>
            <person name="Hug L.A."/>
            <person name="Sharon I."/>
            <person name="Castelle C.J."/>
            <person name="Probst A.J."/>
            <person name="Thomas B.C."/>
            <person name="Singh A."/>
            <person name="Wilkins M.J."/>
            <person name="Karaoz U."/>
            <person name="Brodie E.L."/>
            <person name="Williams K.H."/>
            <person name="Hubbard S.S."/>
            <person name="Banfield J.F."/>
        </authorList>
    </citation>
    <scope>NUCLEOTIDE SEQUENCE [LARGE SCALE GENOMIC DNA]</scope>
</reference>
<dbReference type="AlphaFoldDB" id="A0A1F6YHP9"/>